<evidence type="ECO:0000256" key="2">
    <source>
        <dbReference type="ARBA" id="ARBA00022737"/>
    </source>
</evidence>
<feature type="signal peptide" evidence="5">
    <location>
        <begin position="1"/>
        <end position="23"/>
    </location>
</feature>
<dbReference type="GO" id="GO:0006325">
    <property type="term" value="P:chromatin organization"/>
    <property type="evidence" value="ECO:0007669"/>
    <property type="project" value="UniProtKB-KW"/>
</dbReference>
<keyword evidence="5" id="KW-0732">Signal</keyword>
<dbReference type="InterPro" id="IPR022052">
    <property type="entry name" value="Histone-bd_RBBP4-like_N"/>
</dbReference>
<gene>
    <name evidence="7" type="ORF">BN9_010940</name>
</gene>
<dbReference type="InterPro" id="IPR036322">
    <property type="entry name" value="WD40_repeat_dom_sf"/>
</dbReference>
<evidence type="ECO:0000313" key="8">
    <source>
        <dbReference type="Proteomes" id="UP000053237"/>
    </source>
</evidence>
<organism evidence="7 8">
    <name type="scientific">Albugo candida</name>
    <dbReference type="NCBI Taxonomy" id="65357"/>
    <lineage>
        <taxon>Eukaryota</taxon>
        <taxon>Sar</taxon>
        <taxon>Stramenopiles</taxon>
        <taxon>Oomycota</taxon>
        <taxon>Peronosporomycetes</taxon>
        <taxon>Albuginales</taxon>
        <taxon>Albuginaceae</taxon>
        <taxon>Albugo</taxon>
    </lineage>
</organism>
<dbReference type="Gene3D" id="1.25.10.10">
    <property type="entry name" value="Leucine-rich Repeat Variant"/>
    <property type="match status" value="1"/>
</dbReference>
<evidence type="ECO:0000256" key="1">
    <source>
        <dbReference type="ARBA" id="ARBA00022574"/>
    </source>
</evidence>
<feature type="domain" description="Histone-binding protein RBBP4-like N-terminal" evidence="6">
    <location>
        <begin position="562"/>
        <end position="631"/>
    </location>
</feature>
<dbReference type="InterPro" id="IPR050459">
    <property type="entry name" value="WD_repeat_RBAP46/RBAP48/MSI1"/>
</dbReference>
<evidence type="ECO:0000313" key="7">
    <source>
        <dbReference type="EMBL" id="CCI40310.1"/>
    </source>
</evidence>
<accession>A0A024G0X1</accession>
<comment type="caution">
    <text evidence="7">The sequence shown here is derived from an EMBL/GenBank/DDBJ whole genome shotgun (WGS) entry which is preliminary data.</text>
</comment>
<feature type="region of interest" description="Disordered" evidence="4">
    <location>
        <begin position="32"/>
        <end position="59"/>
    </location>
</feature>
<sequence>MRQVKHFVFVVFCICNLLATCFSVKQSEDSGHREESATCSIPTETDSTPATCSAPSTTVSEVPNHNAEFVATNDWQELLQGQSVPPGLHVRVNLQTGKREAKLLDANEKEADNAAVLVDSPDEGSEGVLQTSASAVGEVKEDHEATDKSYDNVEILNESESFVPKEPDWNHEKMYELLNSLPEPPKVGNMDINEAQKKLSKDEFRREIIRLWKNRQADLKLALDALQNDSKYQGELIHSFHEAGLEGKVEEQLVILEKLEWEVQDLDKTHIFHYIGGFDFVLEQLNASDLRIAASACWVIGTACKYYDDAQVWAIDAGVMPRLLQQLAVESSITSDNQDQQLSIWEARKKALYAITSIMRSQDRARKLFLQFDGERALGQFFGGSAPYNVQIKALFLVHDTLVEAESKKSEIASHPALSKLDEAFKTGEWCERVVNFYETFHENLVPSHLIEALETLTAQADMCSSVFQQAKLRAQLDKQIANWEKMKLAESDEELTHVLKAARTLIETLKSSETSHEELKLDMAFNGANKDTSADSTLSKDTHELGDIKNDQLLQEKLINEEYKIWKKNTPFLYDLVMTHALEWPSLSIQWLPNCGISAGDDFSVHKLLLGTHTSGAEQNHLMVAEVRLPLEDTEIDARKFDDETQELGGFGGVSGKVEIKIRINHDGEVNRARYMPSNEYIVATKTIHSEVHIFDITKHPSQPSSEIGTSSPNYRLLGHSKEGYGLCWNPHEPFHLLSGSDDAVICEWKIENAGKEVQPLNKYHGHTDVIEDVAWHMHHTKIFGSVGDDKRLLL</sequence>
<dbReference type="OrthoDB" id="427795at2759"/>
<evidence type="ECO:0000259" key="6">
    <source>
        <dbReference type="Pfam" id="PF12265"/>
    </source>
</evidence>
<dbReference type="InterPro" id="IPR011989">
    <property type="entry name" value="ARM-like"/>
</dbReference>
<dbReference type="AlphaFoldDB" id="A0A024G0X1"/>
<protein>
    <recommendedName>
        <fullName evidence="6">Histone-binding protein RBBP4-like N-terminal domain-containing protein</fullName>
    </recommendedName>
</protein>
<dbReference type="InterPro" id="IPR016024">
    <property type="entry name" value="ARM-type_fold"/>
</dbReference>
<keyword evidence="8" id="KW-1185">Reference proteome</keyword>
<dbReference type="STRING" id="65357.A0A024G0X1"/>
<feature type="compositionally biased region" description="Polar residues" evidence="4">
    <location>
        <begin position="37"/>
        <end position="46"/>
    </location>
</feature>
<dbReference type="Proteomes" id="UP000053237">
    <property type="component" value="Unassembled WGS sequence"/>
</dbReference>
<dbReference type="SUPFAM" id="SSF48371">
    <property type="entry name" value="ARM repeat"/>
    <property type="match status" value="1"/>
</dbReference>
<dbReference type="SMART" id="SM00320">
    <property type="entry name" value="WD40"/>
    <property type="match status" value="3"/>
</dbReference>
<dbReference type="InParanoid" id="A0A024G0X1"/>
<keyword evidence="1" id="KW-0853">WD repeat</keyword>
<evidence type="ECO:0000256" key="4">
    <source>
        <dbReference type="SAM" id="MobiDB-lite"/>
    </source>
</evidence>
<dbReference type="InterPro" id="IPR015943">
    <property type="entry name" value="WD40/YVTN_repeat-like_dom_sf"/>
</dbReference>
<feature type="chain" id="PRO_5001532043" description="Histone-binding protein RBBP4-like N-terminal domain-containing protein" evidence="5">
    <location>
        <begin position="24"/>
        <end position="796"/>
    </location>
</feature>
<evidence type="ECO:0000256" key="5">
    <source>
        <dbReference type="SAM" id="SignalP"/>
    </source>
</evidence>
<dbReference type="Pfam" id="PF00400">
    <property type="entry name" value="WD40"/>
    <property type="match status" value="1"/>
</dbReference>
<keyword evidence="3" id="KW-0156">Chromatin regulator</keyword>
<feature type="compositionally biased region" description="Low complexity" evidence="4">
    <location>
        <begin position="47"/>
        <end position="59"/>
    </location>
</feature>
<dbReference type="PANTHER" id="PTHR22850">
    <property type="entry name" value="WD40 REPEAT FAMILY"/>
    <property type="match status" value="1"/>
</dbReference>
<name>A0A024G0X1_9STRA</name>
<reference evidence="7 8" key="1">
    <citation type="submission" date="2012-05" db="EMBL/GenBank/DDBJ databases">
        <title>Recombination and specialization in a pathogen metapopulation.</title>
        <authorList>
            <person name="Gardiner A."/>
            <person name="Kemen E."/>
            <person name="Schultz-Larsen T."/>
            <person name="MacLean D."/>
            <person name="Van Oosterhout C."/>
            <person name="Jones J.D.G."/>
        </authorList>
    </citation>
    <scope>NUCLEOTIDE SEQUENCE [LARGE SCALE GENOMIC DNA]</scope>
    <source>
        <strain evidence="7 8">Ac Nc2</strain>
    </source>
</reference>
<dbReference type="Gene3D" id="2.130.10.10">
    <property type="entry name" value="YVTN repeat-like/Quinoprotein amine dehydrogenase"/>
    <property type="match status" value="1"/>
</dbReference>
<dbReference type="EMBL" id="CAIX01000007">
    <property type="protein sequence ID" value="CCI40310.1"/>
    <property type="molecule type" value="Genomic_DNA"/>
</dbReference>
<keyword evidence="2" id="KW-0677">Repeat</keyword>
<evidence type="ECO:0000256" key="3">
    <source>
        <dbReference type="ARBA" id="ARBA00022853"/>
    </source>
</evidence>
<feature type="region of interest" description="Disordered" evidence="4">
    <location>
        <begin position="120"/>
        <end position="146"/>
    </location>
</feature>
<proteinExistence type="predicted"/>
<dbReference type="Pfam" id="PF12265">
    <property type="entry name" value="CAF1C_H4-bd"/>
    <property type="match status" value="1"/>
</dbReference>
<dbReference type="InterPro" id="IPR001680">
    <property type="entry name" value="WD40_rpt"/>
</dbReference>
<dbReference type="SUPFAM" id="SSF50978">
    <property type="entry name" value="WD40 repeat-like"/>
    <property type="match status" value="1"/>
</dbReference>